<sequence>MIRHLWKEQWKTVVFDDFVHPDEKYQLSNYGRLARIRNGKKVLFEPYKMHGYLYFKVKKIEKGKFKTYYLHKILAQHFLEQKDGVYVIHLDYDKLNNHIDNLKWVTKREKEIHQFSNPSYKRPEKLTSAKLSENDVRRIKKMLNDPNRRTRLKIIAKRFGVSTMQLQRIKTGENWGHVPSL</sequence>
<evidence type="ECO:0000313" key="3">
    <source>
        <dbReference type="EMBL" id="RED42126.1"/>
    </source>
</evidence>
<gene>
    <name evidence="3" type="ORF">DFQ10_10921</name>
</gene>
<accession>A0A3D9GYU8</accession>
<reference evidence="3 4" key="1">
    <citation type="submission" date="2018-07" db="EMBL/GenBank/DDBJ databases">
        <title>Genomic Encyclopedia of Type Strains, Phase III (KMG-III): the genomes of soil and plant-associated and newly described type strains.</title>
        <authorList>
            <person name="Whitman W."/>
        </authorList>
    </citation>
    <scope>NUCLEOTIDE SEQUENCE [LARGE SCALE GENOMIC DNA]</scope>
    <source>
        <strain evidence="3 4">CECT 7946</strain>
    </source>
</reference>
<dbReference type="InterPro" id="IPR003615">
    <property type="entry name" value="HNH_nuc"/>
</dbReference>
<dbReference type="SUPFAM" id="SSF54060">
    <property type="entry name" value="His-Me finger endonucleases"/>
    <property type="match status" value="1"/>
</dbReference>
<evidence type="ECO:0000313" key="4">
    <source>
        <dbReference type="Proteomes" id="UP000256980"/>
    </source>
</evidence>
<dbReference type="InterPro" id="IPR044925">
    <property type="entry name" value="His-Me_finger_sf"/>
</dbReference>
<evidence type="ECO:0000259" key="1">
    <source>
        <dbReference type="Pfam" id="PF07463"/>
    </source>
</evidence>
<dbReference type="Pfam" id="PF13392">
    <property type="entry name" value="HNH_3"/>
    <property type="match status" value="1"/>
</dbReference>
<name>A0A3D9GYU8_9FLAO</name>
<keyword evidence="3" id="KW-0255">Endonuclease</keyword>
<keyword evidence="3" id="KW-0378">Hydrolase</keyword>
<dbReference type="Gene3D" id="3.90.75.20">
    <property type="match status" value="1"/>
</dbReference>
<keyword evidence="4" id="KW-1185">Reference proteome</keyword>
<dbReference type="RefSeq" id="WP_115818490.1">
    <property type="nucleotide sequence ID" value="NZ_QRDV01000009.1"/>
</dbReference>
<organism evidence="3 4">
    <name type="scientific">Winogradskyella eximia</name>
    <dbReference type="NCBI Taxonomy" id="262006"/>
    <lineage>
        <taxon>Bacteria</taxon>
        <taxon>Pseudomonadati</taxon>
        <taxon>Bacteroidota</taxon>
        <taxon>Flavobacteriia</taxon>
        <taxon>Flavobacteriales</taxon>
        <taxon>Flavobacteriaceae</taxon>
        <taxon>Winogradskyella</taxon>
    </lineage>
</organism>
<feature type="domain" description="HNH nuclease" evidence="2">
    <location>
        <begin position="82"/>
        <end position="109"/>
    </location>
</feature>
<feature type="domain" description="NUMOD4" evidence="1">
    <location>
        <begin position="8"/>
        <end position="56"/>
    </location>
</feature>
<dbReference type="GO" id="GO:0016788">
    <property type="term" value="F:hydrolase activity, acting on ester bonds"/>
    <property type="evidence" value="ECO:0007669"/>
    <property type="project" value="InterPro"/>
</dbReference>
<evidence type="ECO:0000259" key="2">
    <source>
        <dbReference type="Pfam" id="PF13392"/>
    </source>
</evidence>
<dbReference type="InterPro" id="IPR010902">
    <property type="entry name" value="NUMOD4"/>
</dbReference>
<dbReference type="Pfam" id="PF07463">
    <property type="entry name" value="NUMOD4"/>
    <property type="match status" value="1"/>
</dbReference>
<protein>
    <submittedName>
        <fullName evidence="3">HNH endonuclease</fullName>
    </submittedName>
</protein>
<dbReference type="OrthoDB" id="6631788at2"/>
<comment type="caution">
    <text evidence="3">The sequence shown here is derived from an EMBL/GenBank/DDBJ whole genome shotgun (WGS) entry which is preliminary data.</text>
</comment>
<dbReference type="GO" id="GO:0004519">
    <property type="term" value="F:endonuclease activity"/>
    <property type="evidence" value="ECO:0007669"/>
    <property type="project" value="UniProtKB-KW"/>
</dbReference>
<dbReference type="EMBL" id="QRDV01000009">
    <property type="protein sequence ID" value="RED42126.1"/>
    <property type="molecule type" value="Genomic_DNA"/>
</dbReference>
<dbReference type="Proteomes" id="UP000256980">
    <property type="component" value="Unassembled WGS sequence"/>
</dbReference>
<keyword evidence="3" id="KW-0540">Nuclease</keyword>
<proteinExistence type="predicted"/>
<dbReference type="AlphaFoldDB" id="A0A3D9GYU8"/>